<dbReference type="HAMAP" id="MF_00145">
    <property type="entry name" value="Phosphoglyc_kinase"/>
    <property type="match status" value="1"/>
</dbReference>
<evidence type="ECO:0000313" key="15">
    <source>
        <dbReference type="Proteomes" id="UP000228568"/>
    </source>
</evidence>
<dbReference type="GO" id="GO:0006096">
    <property type="term" value="P:glycolytic process"/>
    <property type="evidence" value="ECO:0007669"/>
    <property type="project" value="UniProtKB-UniRule"/>
</dbReference>
<sequence length="423" mass="46650">MICCPYGTIGKSIMSLKTLRQIRNLAGKRVLVRVDFNVPVKKGKVLEDSRLLASLSTITYLLEKKAKVILVTHRGRPEGIDKNLSIKPVAQRLQEILNLKFLGNTNTPQVEIFKQFSISNLEFSKYFEKINQTIHKMKNGQIIMLENIRFFADEKKDTNDFSKNLAGLGDMFVLDGFAVAHRDSGSVTGVATYLPSYAGLLLEKEIKGLTKVLQKPKSPFVVVLGGAKMETKIPVIKNLLPKCDYMLIGGGIVNTYLKAKGYKVGGSLVDKDFQKEVLKYCRSKKVIKPIDVVVGTFDGKKYGVVDINSKFKISNSKLMIFDIGPKTIKLYATYIKQAQTLVWNGAMGLFEQKPYDVGTLSIARLVASRSKGQAYGVIGGGETLQSMDMVGMTQDIDLVSTGGGAMLEFLSGKVLPGIKVLQK</sequence>
<dbReference type="InterPro" id="IPR001576">
    <property type="entry name" value="Phosphoglycerate_kinase"/>
</dbReference>
<comment type="subunit">
    <text evidence="10">Monomer.</text>
</comment>
<evidence type="ECO:0000256" key="11">
    <source>
        <dbReference type="PIRSR" id="PIRSR000724-1"/>
    </source>
</evidence>
<dbReference type="UniPathway" id="UPA00109">
    <property type="reaction ID" value="UER00185"/>
</dbReference>
<evidence type="ECO:0000256" key="7">
    <source>
        <dbReference type="ARBA" id="ARBA00022777"/>
    </source>
</evidence>
<feature type="binding site" evidence="10 12">
    <location>
        <position position="351"/>
    </location>
    <ligand>
        <name>ATP</name>
        <dbReference type="ChEBI" id="CHEBI:30616"/>
    </ligand>
</feature>
<feature type="binding site" evidence="10">
    <location>
        <position position="50"/>
    </location>
    <ligand>
        <name>substrate</name>
    </ligand>
</feature>
<dbReference type="PANTHER" id="PTHR11406:SF23">
    <property type="entry name" value="PHOSPHOGLYCERATE KINASE 1, CHLOROPLASTIC-RELATED"/>
    <property type="match status" value="1"/>
</dbReference>
<dbReference type="EMBL" id="PFPK01000002">
    <property type="protein sequence ID" value="PIZ95898.1"/>
    <property type="molecule type" value="Genomic_DNA"/>
</dbReference>
<dbReference type="FunFam" id="3.40.50.1260:FF:000031">
    <property type="entry name" value="Phosphoglycerate kinase 1"/>
    <property type="match status" value="1"/>
</dbReference>
<organism evidence="14 15">
    <name type="scientific">Candidatus Magasanikbacteria bacterium CG_4_10_14_0_2_um_filter_37_12</name>
    <dbReference type="NCBI Taxonomy" id="1974637"/>
    <lineage>
        <taxon>Bacteria</taxon>
        <taxon>Candidatus Magasanikiibacteriota</taxon>
    </lineage>
</organism>
<evidence type="ECO:0000256" key="9">
    <source>
        <dbReference type="ARBA" id="ARBA00023152"/>
    </source>
</evidence>
<name>A0A2M7VAI4_9BACT</name>
<keyword evidence="9 10" id="KW-0324">Glycolysis</keyword>
<dbReference type="PANTHER" id="PTHR11406">
    <property type="entry name" value="PHOSPHOGLYCERATE KINASE"/>
    <property type="match status" value="1"/>
</dbReference>
<comment type="similarity">
    <text evidence="3 10 13">Belongs to the phosphoglycerate kinase family.</text>
</comment>
<proteinExistence type="inferred from homology"/>
<feature type="binding site" evidence="10">
    <location>
        <position position="182"/>
    </location>
    <ligand>
        <name>substrate</name>
    </ligand>
</feature>
<keyword evidence="5 10" id="KW-0808">Transferase</keyword>
<gene>
    <name evidence="10 14" type="primary">pgk</name>
    <name evidence="14" type="ORF">COX81_00170</name>
</gene>
<feature type="binding site" evidence="10">
    <location>
        <begin position="380"/>
        <end position="383"/>
    </location>
    <ligand>
        <name>ATP</name>
        <dbReference type="ChEBI" id="CHEBI:30616"/>
    </ligand>
</feature>
<dbReference type="InterPro" id="IPR015824">
    <property type="entry name" value="Phosphoglycerate_kinase_N"/>
</dbReference>
<feature type="binding site" evidence="10 11">
    <location>
        <begin position="73"/>
        <end position="76"/>
    </location>
    <ligand>
        <name>substrate</name>
    </ligand>
</feature>
<feature type="binding site" evidence="10 11">
    <location>
        <begin position="35"/>
        <end position="37"/>
    </location>
    <ligand>
        <name>substrate</name>
    </ligand>
</feature>
<protein>
    <recommendedName>
        <fullName evidence="4 10">Phosphoglycerate kinase</fullName>
        <ecNumber evidence="4 10">2.7.2.3</ecNumber>
    </recommendedName>
</protein>
<keyword evidence="7 10" id="KW-0418">Kinase</keyword>
<dbReference type="EC" id="2.7.2.3" evidence="4 10"/>
<evidence type="ECO:0000256" key="6">
    <source>
        <dbReference type="ARBA" id="ARBA00022741"/>
    </source>
</evidence>
<feature type="binding site" evidence="10">
    <location>
        <position position="149"/>
    </location>
    <ligand>
        <name>substrate</name>
    </ligand>
</feature>
<evidence type="ECO:0000256" key="10">
    <source>
        <dbReference type="HAMAP-Rule" id="MF_00145"/>
    </source>
</evidence>
<dbReference type="GO" id="GO:0004618">
    <property type="term" value="F:phosphoglycerate kinase activity"/>
    <property type="evidence" value="ECO:0007669"/>
    <property type="project" value="UniProtKB-UniRule"/>
</dbReference>
<feature type="binding site" evidence="11">
    <location>
        <position position="182"/>
    </location>
    <ligand>
        <name>(2R)-3-phosphoglycerate</name>
        <dbReference type="ChEBI" id="CHEBI:58272"/>
    </ligand>
</feature>
<keyword evidence="8 10" id="KW-0067">ATP-binding</keyword>
<comment type="caution">
    <text evidence="14">The sequence shown here is derived from an EMBL/GenBank/DDBJ whole genome shotgun (WGS) entry which is preliminary data.</text>
</comment>
<dbReference type="PIRSF" id="PIRSF000724">
    <property type="entry name" value="Pgk"/>
    <property type="match status" value="1"/>
</dbReference>
<comment type="caution">
    <text evidence="10">Lacks conserved residue(s) required for the propagation of feature annotation.</text>
</comment>
<evidence type="ECO:0000256" key="8">
    <source>
        <dbReference type="ARBA" id="ARBA00022840"/>
    </source>
</evidence>
<evidence type="ECO:0000256" key="3">
    <source>
        <dbReference type="ARBA" id="ARBA00008982"/>
    </source>
</evidence>
<reference evidence="15" key="1">
    <citation type="submission" date="2017-09" db="EMBL/GenBank/DDBJ databases">
        <title>Depth-based differentiation of microbial function through sediment-hosted aquifers and enrichment of novel symbionts in the deep terrestrial subsurface.</title>
        <authorList>
            <person name="Probst A.J."/>
            <person name="Ladd B."/>
            <person name="Jarett J.K."/>
            <person name="Geller-Mcgrath D.E."/>
            <person name="Sieber C.M.K."/>
            <person name="Emerson J.B."/>
            <person name="Anantharaman K."/>
            <person name="Thomas B.C."/>
            <person name="Malmstrom R."/>
            <person name="Stieglmeier M."/>
            <person name="Klingl A."/>
            <person name="Woyke T."/>
            <person name="Ryan C.M."/>
            <person name="Banfield J.F."/>
        </authorList>
    </citation>
    <scope>NUCLEOTIDE SEQUENCE [LARGE SCALE GENOMIC DNA]</scope>
</reference>
<evidence type="ECO:0000256" key="1">
    <source>
        <dbReference type="ARBA" id="ARBA00000642"/>
    </source>
</evidence>
<dbReference type="GO" id="GO:0005829">
    <property type="term" value="C:cytosol"/>
    <property type="evidence" value="ECO:0007669"/>
    <property type="project" value="TreeGrafter"/>
</dbReference>
<dbReference type="GO" id="GO:0006094">
    <property type="term" value="P:gluconeogenesis"/>
    <property type="evidence" value="ECO:0007669"/>
    <property type="project" value="TreeGrafter"/>
</dbReference>
<comment type="subcellular location">
    <subcellularLocation>
        <location evidence="10">Cytoplasm</location>
    </subcellularLocation>
</comment>
<comment type="pathway">
    <text evidence="2 10">Carbohydrate degradation; glycolysis; pyruvate from D-glyceraldehyde 3-phosphate: step 2/5.</text>
</comment>
<dbReference type="SUPFAM" id="SSF53748">
    <property type="entry name" value="Phosphoglycerate kinase"/>
    <property type="match status" value="1"/>
</dbReference>
<dbReference type="InterPro" id="IPR036043">
    <property type="entry name" value="Phosphoglycerate_kinase_sf"/>
</dbReference>
<evidence type="ECO:0000256" key="2">
    <source>
        <dbReference type="ARBA" id="ARBA00004838"/>
    </source>
</evidence>
<evidence type="ECO:0000256" key="13">
    <source>
        <dbReference type="RuleBase" id="RU000532"/>
    </source>
</evidence>
<feature type="binding site" evidence="11">
    <location>
        <position position="50"/>
    </location>
    <ligand>
        <name>(2R)-3-phosphoglycerate</name>
        <dbReference type="ChEBI" id="CHEBI:58272"/>
    </ligand>
</feature>
<dbReference type="AlphaFoldDB" id="A0A2M7VAI4"/>
<evidence type="ECO:0000256" key="5">
    <source>
        <dbReference type="ARBA" id="ARBA00022679"/>
    </source>
</evidence>
<dbReference type="Proteomes" id="UP000228568">
    <property type="component" value="Unassembled WGS sequence"/>
</dbReference>
<evidence type="ECO:0000313" key="14">
    <source>
        <dbReference type="EMBL" id="PIZ95898.1"/>
    </source>
</evidence>
<dbReference type="InterPro" id="IPR015911">
    <property type="entry name" value="Phosphoglycerate_kinase_CS"/>
</dbReference>
<dbReference type="GO" id="GO:0043531">
    <property type="term" value="F:ADP binding"/>
    <property type="evidence" value="ECO:0007669"/>
    <property type="project" value="TreeGrafter"/>
</dbReference>
<dbReference type="PROSITE" id="PS00111">
    <property type="entry name" value="PGLYCERATE_KINASE"/>
    <property type="match status" value="1"/>
</dbReference>
<evidence type="ECO:0000256" key="4">
    <source>
        <dbReference type="ARBA" id="ARBA00013061"/>
    </source>
</evidence>
<feature type="binding site" evidence="11">
    <location>
        <position position="149"/>
    </location>
    <ligand>
        <name>(2R)-3-phosphoglycerate</name>
        <dbReference type="ChEBI" id="CHEBI:58272"/>
    </ligand>
</feature>
<accession>A0A2M7VAI4</accession>
<comment type="catalytic activity">
    <reaction evidence="1 10 13">
        <text>(2R)-3-phosphoglycerate + ATP = (2R)-3-phospho-glyceroyl phosphate + ADP</text>
        <dbReference type="Rhea" id="RHEA:14801"/>
        <dbReference type="ChEBI" id="CHEBI:30616"/>
        <dbReference type="ChEBI" id="CHEBI:57604"/>
        <dbReference type="ChEBI" id="CHEBI:58272"/>
        <dbReference type="ChEBI" id="CHEBI:456216"/>
        <dbReference type="EC" id="2.7.2.3"/>
    </reaction>
</comment>
<keyword evidence="10" id="KW-0963">Cytoplasm</keyword>
<dbReference type="Gene3D" id="3.40.50.1260">
    <property type="entry name" value="Phosphoglycerate kinase, N-terminal domain"/>
    <property type="match status" value="2"/>
</dbReference>
<dbReference type="Pfam" id="PF00162">
    <property type="entry name" value="PGK"/>
    <property type="match status" value="1"/>
</dbReference>
<dbReference type="PRINTS" id="PR00477">
    <property type="entry name" value="PHGLYCKINASE"/>
</dbReference>
<feature type="binding site" evidence="10 12">
    <location>
        <position position="232"/>
    </location>
    <ligand>
        <name>ATP</name>
        <dbReference type="ChEBI" id="CHEBI:30616"/>
    </ligand>
</feature>
<dbReference type="GO" id="GO:0005524">
    <property type="term" value="F:ATP binding"/>
    <property type="evidence" value="ECO:0007669"/>
    <property type="project" value="UniProtKB-KW"/>
</dbReference>
<evidence type="ECO:0000256" key="12">
    <source>
        <dbReference type="PIRSR" id="PIRSR000724-2"/>
    </source>
</evidence>
<keyword evidence="6 10" id="KW-0547">Nucleotide-binding</keyword>